<dbReference type="Gene3D" id="1.20.1380.10">
    <property type="entry name" value="Replication modulator SeqA, C-terminal DNA-binding domain"/>
    <property type="match status" value="1"/>
</dbReference>
<dbReference type="GO" id="GO:0003677">
    <property type="term" value="F:DNA binding"/>
    <property type="evidence" value="ECO:0007669"/>
    <property type="project" value="InterPro"/>
</dbReference>
<proteinExistence type="predicted"/>
<comment type="caution">
    <text evidence="2">The sequence shown here is derived from an EMBL/GenBank/DDBJ whole genome shotgun (WGS) entry which is preliminary data.</text>
</comment>
<organism evidence="2 3">
    <name type="scientific">candidate division TA06 bacterium</name>
    <dbReference type="NCBI Taxonomy" id="2250710"/>
    <lineage>
        <taxon>Bacteria</taxon>
        <taxon>Bacteria division TA06</taxon>
    </lineage>
</organism>
<accession>A0A523XNQ6</accession>
<gene>
    <name evidence="2" type="ORF">E3J38_04745</name>
</gene>
<keyword evidence="2" id="KW-0540">Nuclease</keyword>
<feature type="region of interest" description="Disordered" evidence="1">
    <location>
        <begin position="226"/>
        <end position="245"/>
    </location>
</feature>
<dbReference type="EMBL" id="SOIP01000286">
    <property type="protein sequence ID" value="TET80936.1"/>
    <property type="molecule type" value="Genomic_DNA"/>
</dbReference>
<keyword evidence="2" id="KW-0378">Hydrolase</keyword>
<name>A0A523XNQ6_UNCT6</name>
<evidence type="ECO:0000313" key="3">
    <source>
        <dbReference type="Proteomes" id="UP000315534"/>
    </source>
</evidence>
<reference evidence="2 3" key="1">
    <citation type="submission" date="2019-03" db="EMBL/GenBank/DDBJ databases">
        <title>Metabolic potential of uncultured bacteria and archaea associated with petroleum seepage in deep-sea sediments.</title>
        <authorList>
            <person name="Dong X."/>
            <person name="Hubert C."/>
        </authorList>
    </citation>
    <scope>NUCLEOTIDE SEQUENCE [LARGE SCALE GENOMIC DNA]</scope>
    <source>
        <strain evidence="2">E29_bin36</strain>
    </source>
</reference>
<protein>
    <submittedName>
        <fullName evidence="2">Restriction endonuclease subunit R</fullName>
    </submittedName>
</protein>
<evidence type="ECO:0000256" key="1">
    <source>
        <dbReference type="SAM" id="MobiDB-lite"/>
    </source>
</evidence>
<dbReference type="GO" id="GO:0004519">
    <property type="term" value="F:endonuclease activity"/>
    <property type="evidence" value="ECO:0007669"/>
    <property type="project" value="UniProtKB-KW"/>
</dbReference>
<dbReference type="Proteomes" id="UP000315534">
    <property type="component" value="Unassembled WGS sequence"/>
</dbReference>
<evidence type="ECO:0000313" key="2">
    <source>
        <dbReference type="EMBL" id="TET80936.1"/>
    </source>
</evidence>
<dbReference type="AlphaFoldDB" id="A0A523XNQ6"/>
<keyword evidence="2" id="KW-0255">Endonuclease</keyword>
<feature type="compositionally biased region" description="Basic residues" evidence="1">
    <location>
        <begin position="231"/>
        <end position="245"/>
    </location>
</feature>
<dbReference type="InterPro" id="IPR036835">
    <property type="entry name" value="SeqA_DNA-bd_C_sf"/>
</dbReference>
<dbReference type="SUPFAM" id="SSF82808">
    <property type="entry name" value="Replication modulator SeqA, C-terminal DNA-binding domain"/>
    <property type="match status" value="1"/>
</dbReference>
<sequence length="355" mass="40726">MQEQLQELIEAIRSGQRRFMSSEAETKQGIILPILSYLGWNVFDPDEVHPEYPVGRESVDFALKCGEHAKVFVEAKKPSENLEHHEEQLLKYSFREGVELAVLTNGVTWWFYLPTSKGSWEHRRFYTVDIHEQSMDDIKQKFADFLSRDNVSSGKAFVKAEKTYETRRKNLSIDRTLPQAWNGIIGGPDEILMDLIASKTENLCGYRPSPDTVERFIATGLHKITEPTPTAKKRGGKGPARRRKEVKSEYLGRPVSSFALKGIRHKTRSWRDMLLQICEIMLKEQKGQFIRVLNLGGTKRPYFSRNPDDLRSPRKVPGSDIYVEVHLNANRIAKLSKDVLSLFGYKRNDLSIQAG</sequence>